<comment type="caution">
    <text evidence="4">The sequence shown here is derived from an EMBL/GenBank/DDBJ whole genome shotgun (WGS) entry which is preliminary data.</text>
</comment>
<feature type="chain" id="PRO_5009483161" description="Pyrrolo-quinoline quinone" evidence="1">
    <location>
        <begin position="25"/>
        <end position="516"/>
    </location>
</feature>
<evidence type="ECO:0000313" key="4">
    <source>
        <dbReference type="EMBL" id="OFW35044.1"/>
    </source>
</evidence>
<gene>
    <name evidence="4" type="ORF">A2074_07210</name>
</gene>
<dbReference type="InterPro" id="IPR025965">
    <property type="entry name" value="FlgD/Vpr_Ig-like"/>
</dbReference>
<dbReference type="AlphaFoldDB" id="A0A1F2UQ20"/>
<dbReference type="PANTHER" id="PTHR34512:SF30">
    <property type="entry name" value="OUTER MEMBRANE PROTEIN ASSEMBLY FACTOR BAMB"/>
    <property type="match status" value="1"/>
</dbReference>
<reference evidence="4 5" key="1">
    <citation type="journal article" date="2016" name="Nat. Commun.">
        <title>Thousands of microbial genomes shed light on interconnected biogeochemical processes in an aquifer system.</title>
        <authorList>
            <person name="Anantharaman K."/>
            <person name="Brown C.T."/>
            <person name="Hug L.A."/>
            <person name="Sharon I."/>
            <person name="Castelle C.J."/>
            <person name="Probst A.J."/>
            <person name="Thomas B.C."/>
            <person name="Singh A."/>
            <person name="Wilkins M.J."/>
            <person name="Karaoz U."/>
            <person name="Brodie E.L."/>
            <person name="Williams K.H."/>
            <person name="Hubbard S.S."/>
            <person name="Banfield J.F."/>
        </authorList>
    </citation>
    <scope>NUCLEOTIDE SEQUENCE [LARGE SCALE GENOMIC DNA]</scope>
</reference>
<keyword evidence="1" id="KW-0732">Signal</keyword>
<proteinExistence type="predicted"/>
<dbReference type="Proteomes" id="UP000178086">
    <property type="component" value="Unassembled WGS sequence"/>
</dbReference>
<sequence>MKKFLALAIGLLIVLAAGVPDALAANWPMFQCDAQRSGSNAGARVRPPLMSTWVKGPQTSTGERRTRPVIADGIVYAGQRWTTYDLILRNINHGQLQAISMENGKPLWTASDLFVAGTPALANGLVYAGTDDGCMLALGAADGVVRWSVYVGGKPNSPAIYAHRLYVTTANGRLCALDGATGASIWSIERSKALSAPAVLDGTVVVGGSELAAFDASEGRFKWSFGGGTGSYSMPTLSTEAVYVSTPYTLHRLDRENGTVVWSRFTGDKYGALASITLEDSTIYLGTVTAIDTENGQTKWTFESENSIVGASVALANGFVFVGSSHHHNQALDHSDGRLYVLKAATGELVWEYLAGLRYGDWYGIDPSPAIAGDSVVLNLSTMQLSCFSEAQSEPLPLPVTASPGVINPYDCESGQAAIAFKLDAPATVTVNVLDSQGKTVRCLVDNTQLDAGEHEVTWYGTIDFPEMVDASLAADFGDKGVLIAPDGDYTLQVLAQTGDGQKYRGGAVVQAAADV</sequence>
<evidence type="ECO:0000256" key="1">
    <source>
        <dbReference type="SAM" id="SignalP"/>
    </source>
</evidence>
<dbReference type="Gene3D" id="2.40.10.480">
    <property type="match status" value="2"/>
</dbReference>
<evidence type="ECO:0008006" key="6">
    <source>
        <dbReference type="Google" id="ProtNLM"/>
    </source>
</evidence>
<dbReference type="Pfam" id="PF13360">
    <property type="entry name" value="PQQ_2"/>
    <property type="match status" value="1"/>
</dbReference>
<dbReference type="SUPFAM" id="SSF50998">
    <property type="entry name" value="Quinoprotein alcohol dehydrogenase-like"/>
    <property type="match status" value="1"/>
</dbReference>
<name>A0A1F2UQ20_9ACTN</name>
<feature type="domain" description="Pyrrolo-quinoline quinone repeat" evidence="2">
    <location>
        <begin position="60"/>
        <end position="263"/>
    </location>
</feature>
<accession>A0A1F2UQ20</accession>
<dbReference type="InterPro" id="IPR018391">
    <property type="entry name" value="PQQ_b-propeller_rpt"/>
</dbReference>
<evidence type="ECO:0000259" key="3">
    <source>
        <dbReference type="Pfam" id="PF13860"/>
    </source>
</evidence>
<feature type="signal peptide" evidence="1">
    <location>
        <begin position="1"/>
        <end position="24"/>
    </location>
</feature>
<protein>
    <recommendedName>
        <fullName evidence="6">Pyrrolo-quinoline quinone</fullName>
    </recommendedName>
</protein>
<evidence type="ECO:0000259" key="2">
    <source>
        <dbReference type="Pfam" id="PF13360"/>
    </source>
</evidence>
<dbReference type="Pfam" id="PF13860">
    <property type="entry name" value="FlgD_ig"/>
    <property type="match status" value="1"/>
</dbReference>
<dbReference type="SMART" id="SM00564">
    <property type="entry name" value="PQQ"/>
    <property type="match status" value="7"/>
</dbReference>
<dbReference type="EMBL" id="MELI01000024">
    <property type="protein sequence ID" value="OFW35044.1"/>
    <property type="molecule type" value="Genomic_DNA"/>
</dbReference>
<evidence type="ECO:0000313" key="5">
    <source>
        <dbReference type="Proteomes" id="UP000178086"/>
    </source>
</evidence>
<dbReference type="InterPro" id="IPR011047">
    <property type="entry name" value="Quinoprotein_ADH-like_sf"/>
</dbReference>
<organism evidence="4 5">
    <name type="scientific">Candidatus Aquicultor primus</name>
    <dbReference type="NCBI Taxonomy" id="1797195"/>
    <lineage>
        <taxon>Bacteria</taxon>
        <taxon>Bacillati</taxon>
        <taxon>Actinomycetota</taxon>
        <taxon>Candidatus Aquicultoria</taxon>
        <taxon>Candidatus Aquicultorales</taxon>
        <taxon>Candidatus Aquicultoraceae</taxon>
        <taxon>Candidatus Aquicultor</taxon>
    </lineage>
</organism>
<dbReference type="Gene3D" id="2.40.128.630">
    <property type="match status" value="1"/>
</dbReference>
<dbReference type="PANTHER" id="PTHR34512">
    <property type="entry name" value="CELL SURFACE PROTEIN"/>
    <property type="match status" value="1"/>
</dbReference>
<dbReference type="InterPro" id="IPR002372">
    <property type="entry name" value="PQQ_rpt_dom"/>
</dbReference>
<feature type="domain" description="FlgD/Vpr Ig-like" evidence="3">
    <location>
        <begin position="414"/>
        <end position="462"/>
    </location>
</feature>
<dbReference type="Gene3D" id="2.60.40.4070">
    <property type="match status" value="1"/>
</dbReference>